<comment type="caution">
    <text evidence="5">The sequence shown here is derived from an EMBL/GenBank/DDBJ whole genome shotgun (WGS) entry which is preliminary data.</text>
</comment>
<sequence>MIIGKAIAENDDSETEPEDLTGICHTHDHPELVVVIGGSAMHLFEGVQYPVSAGDVFCILDNQRHCFLQKNNLQLMNVMYSPVGLNLPLDSLARVPGYKAMFSLEPSYRKQHGFSSRLNLAPAELAHAVNNLESMYSEQQKKHPGYEAFHQGSMINLLLFLSRKFGQHSGRKAGALVLIEPVISAIEKKPETPWTLKKMSDLANLTQPKLSRSFKDATGMAPLDYLINLRIRLSMELLAGTQMSVTDIAFEVGFNDSNYFARQFKRINNLSATEYRNNIET</sequence>
<protein>
    <submittedName>
        <fullName evidence="5">Helix-turn-helix domain-containing protein</fullName>
    </submittedName>
</protein>
<evidence type="ECO:0000313" key="5">
    <source>
        <dbReference type="EMBL" id="MBK1877233.1"/>
    </source>
</evidence>
<dbReference type="Gene3D" id="1.10.10.60">
    <property type="entry name" value="Homeodomain-like"/>
    <property type="match status" value="2"/>
</dbReference>
<dbReference type="InterPro" id="IPR020449">
    <property type="entry name" value="Tscrpt_reg_AraC-type_HTH"/>
</dbReference>
<reference evidence="5" key="1">
    <citation type="submission" date="2021-01" db="EMBL/GenBank/DDBJ databases">
        <title>Modified the classification status of verrucomicrobia.</title>
        <authorList>
            <person name="Feng X."/>
        </authorList>
    </citation>
    <scope>NUCLEOTIDE SEQUENCE</scope>
    <source>
        <strain evidence="5">KCTC 13126</strain>
    </source>
</reference>
<dbReference type="GO" id="GO:0003700">
    <property type="term" value="F:DNA-binding transcription factor activity"/>
    <property type="evidence" value="ECO:0007669"/>
    <property type="project" value="InterPro"/>
</dbReference>
<dbReference type="AlphaFoldDB" id="A0A934S177"/>
<dbReference type="RefSeq" id="WP_200355449.1">
    <property type="nucleotide sequence ID" value="NZ_JAENIL010000016.1"/>
</dbReference>
<dbReference type="InterPro" id="IPR018060">
    <property type="entry name" value="HTH_AraC"/>
</dbReference>
<dbReference type="SUPFAM" id="SSF46689">
    <property type="entry name" value="Homeodomain-like"/>
    <property type="match status" value="2"/>
</dbReference>
<dbReference type="Pfam" id="PF02311">
    <property type="entry name" value="AraC_binding"/>
    <property type="match status" value="1"/>
</dbReference>
<evidence type="ECO:0000256" key="2">
    <source>
        <dbReference type="ARBA" id="ARBA00023125"/>
    </source>
</evidence>
<dbReference type="Gene3D" id="2.60.120.10">
    <property type="entry name" value="Jelly Rolls"/>
    <property type="match status" value="1"/>
</dbReference>
<dbReference type="PROSITE" id="PS01124">
    <property type="entry name" value="HTH_ARAC_FAMILY_2"/>
    <property type="match status" value="1"/>
</dbReference>
<dbReference type="PROSITE" id="PS00041">
    <property type="entry name" value="HTH_ARAC_FAMILY_1"/>
    <property type="match status" value="1"/>
</dbReference>
<dbReference type="Pfam" id="PF12833">
    <property type="entry name" value="HTH_18"/>
    <property type="match status" value="1"/>
</dbReference>
<dbReference type="PRINTS" id="PR00032">
    <property type="entry name" value="HTHARAC"/>
</dbReference>
<dbReference type="InterPro" id="IPR014710">
    <property type="entry name" value="RmlC-like_jellyroll"/>
</dbReference>
<evidence type="ECO:0000259" key="4">
    <source>
        <dbReference type="PROSITE" id="PS01124"/>
    </source>
</evidence>
<name>A0A934S177_9BACT</name>
<dbReference type="InterPro" id="IPR018062">
    <property type="entry name" value="HTH_AraC-typ_CS"/>
</dbReference>
<dbReference type="EMBL" id="JAENIL010000016">
    <property type="protein sequence ID" value="MBK1877233.1"/>
    <property type="molecule type" value="Genomic_DNA"/>
</dbReference>
<evidence type="ECO:0000256" key="1">
    <source>
        <dbReference type="ARBA" id="ARBA00023015"/>
    </source>
</evidence>
<organism evidence="5 6">
    <name type="scientific">Pelagicoccus mobilis</name>
    <dbReference type="NCBI Taxonomy" id="415221"/>
    <lineage>
        <taxon>Bacteria</taxon>
        <taxon>Pseudomonadati</taxon>
        <taxon>Verrucomicrobiota</taxon>
        <taxon>Opitutia</taxon>
        <taxon>Puniceicoccales</taxon>
        <taxon>Pelagicoccaceae</taxon>
        <taxon>Pelagicoccus</taxon>
    </lineage>
</organism>
<keyword evidence="3" id="KW-0804">Transcription</keyword>
<keyword evidence="1" id="KW-0805">Transcription regulation</keyword>
<dbReference type="InterPro" id="IPR011051">
    <property type="entry name" value="RmlC_Cupin_sf"/>
</dbReference>
<proteinExistence type="predicted"/>
<accession>A0A934S177</accession>
<dbReference type="SMART" id="SM00342">
    <property type="entry name" value="HTH_ARAC"/>
    <property type="match status" value="1"/>
</dbReference>
<dbReference type="InterPro" id="IPR003313">
    <property type="entry name" value="AraC-bd"/>
</dbReference>
<evidence type="ECO:0000256" key="3">
    <source>
        <dbReference type="ARBA" id="ARBA00023163"/>
    </source>
</evidence>
<keyword evidence="2" id="KW-0238">DNA-binding</keyword>
<dbReference type="PANTHER" id="PTHR43280:SF28">
    <property type="entry name" value="HTH-TYPE TRANSCRIPTIONAL ACTIVATOR RHAS"/>
    <property type="match status" value="1"/>
</dbReference>
<dbReference type="InterPro" id="IPR009057">
    <property type="entry name" value="Homeodomain-like_sf"/>
</dbReference>
<dbReference type="SUPFAM" id="SSF51182">
    <property type="entry name" value="RmlC-like cupins"/>
    <property type="match status" value="1"/>
</dbReference>
<dbReference type="PANTHER" id="PTHR43280">
    <property type="entry name" value="ARAC-FAMILY TRANSCRIPTIONAL REGULATOR"/>
    <property type="match status" value="1"/>
</dbReference>
<dbReference type="Proteomes" id="UP000617628">
    <property type="component" value="Unassembled WGS sequence"/>
</dbReference>
<keyword evidence="6" id="KW-1185">Reference proteome</keyword>
<feature type="domain" description="HTH araC/xylS-type" evidence="4">
    <location>
        <begin position="180"/>
        <end position="278"/>
    </location>
</feature>
<dbReference type="GO" id="GO:0043565">
    <property type="term" value="F:sequence-specific DNA binding"/>
    <property type="evidence" value="ECO:0007669"/>
    <property type="project" value="InterPro"/>
</dbReference>
<gene>
    <name evidence="5" type="ORF">JIN87_10160</name>
</gene>
<evidence type="ECO:0000313" key="6">
    <source>
        <dbReference type="Proteomes" id="UP000617628"/>
    </source>
</evidence>